<keyword evidence="1" id="KW-0694">RNA-binding</keyword>
<accession>A0A286USN0</accession>
<keyword evidence="1 4" id="KW-0696">RNA-directed RNA polymerase</keyword>
<dbReference type="InterPro" id="IPR007855">
    <property type="entry name" value="RDRP"/>
</dbReference>
<keyword evidence="1" id="KW-0808">Transferase</keyword>
<evidence type="ECO:0000313" key="4">
    <source>
        <dbReference type="EMBL" id="PAV22581.1"/>
    </source>
</evidence>
<reference evidence="4 5" key="1">
    <citation type="journal article" date="2017" name="Mol. Ecol.">
        <title>Comparative and population genomic landscape of Phellinus noxius: A hypervariable fungus causing root rot in trees.</title>
        <authorList>
            <person name="Chung C.L."/>
            <person name="Lee T.J."/>
            <person name="Akiba M."/>
            <person name="Lee H.H."/>
            <person name="Kuo T.H."/>
            <person name="Liu D."/>
            <person name="Ke H.M."/>
            <person name="Yokoi T."/>
            <person name="Roa M.B."/>
            <person name="Lu M.J."/>
            <person name="Chang Y.Y."/>
            <person name="Ann P.J."/>
            <person name="Tsai J.N."/>
            <person name="Chen C.Y."/>
            <person name="Tzean S.S."/>
            <person name="Ota Y."/>
            <person name="Hattori T."/>
            <person name="Sahashi N."/>
            <person name="Liou R.F."/>
            <person name="Kikuchi T."/>
            <person name="Tsai I.J."/>
        </authorList>
    </citation>
    <scope>NUCLEOTIDE SEQUENCE [LARGE SCALE GENOMIC DNA]</scope>
    <source>
        <strain evidence="4 5">FFPRI411160</strain>
    </source>
</reference>
<dbReference type="GO" id="GO:0003723">
    <property type="term" value="F:RNA binding"/>
    <property type="evidence" value="ECO:0007669"/>
    <property type="project" value="UniProtKB-KW"/>
</dbReference>
<dbReference type="EMBL" id="NBII01000002">
    <property type="protein sequence ID" value="PAV22581.1"/>
    <property type="molecule type" value="Genomic_DNA"/>
</dbReference>
<feature type="compositionally biased region" description="Low complexity" evidence="2">
    <location>
        <begin position="46"/>
        <end position="70"/>
    </location>
</feature>
<dbReference type="AlphaFoldDB" id="A0A286USN0"/>
<feature type="compositionally biased region" description="Basic and acidic residues" evidence="2">
    <location>
        <begin position="10"/>
        <end position="22"/>
    </location>
</feature>
<evidence type="ECO:0000259" key="3">
    <source>
        <dbReference type="Pfam" id="PF05183"/>
    </source>
</evidence>
<dbReference type="Proteomes" id="UP000217199">
    <property type="component" value="Unassembled WGS sequence"/>
</dbReference>
<dbReference type="STRING" id="2282107.A0A286USN0"/>
<dbReference type="Pfam" id="PF05183">
    <property type="entry name" value="RdRP"/>
    <property type="match status" value="1"/>
</dbReference>
<proteinExistence type="inferred from homology"/>
<organism evidence="4 5">
    <name type="scientific">Pyrrhoderma noxium</name>
    <dbReference type="NCBI Taxonomy" id="2282107"/>
    <lineage>
        <taxon>Eukaryota</taxon>
        <taxon>Fungi</taxon>
        <taxon>Dikarya</taxon>
        <taxon>Basidiomycota</taxon>
        <taxon>Agaricomycotina</taxon>
        <taxon>Agaricomycetes</taxon>
        <taxon>Hymenochaetales</taxon>
        <taxon>Hymenochaetaceae</taxon>
        <taxon>Pyrrhoderma</taxon>
    </lineage>
</organism>
<dbReference type="GO" id="GO:0031380">
    <property type="term" value="C:nuclear RNA-directed RNA polymerase complex"/>
    <property type="evidence" value="ECO:0007669"/>
    <property type="project" value="TreeGrafter"/>
</dbReference>
<feature type="compositionally biased region" description="Polar residues" evidence="2">
    <location>
        <begin position="103"/>
        <end position="128"/>
    </location>
</feature>
<keyword evidence="5" id="KW-1185">Reference proteome</keyword>
<dbReference type="InterPro" id="IPR057596">
    <property type="entry name" value="RDRP_core"/>
</dbReference>
<feature type="domain" description="RDRP core" evidence="3">
    <location>
        <begin position="265"/>
        <end position="885"/>
    </location>
</feature>
<dbReference type="GO" id="GO:0003968">
    <property type="term" value="F:RNA-directed RNA polymerase activity"/>
    <property type="evidence" value="ECO:0007669"/>
    <property type="project" value="UniProtKB-KW"/>
</dbReference>
<comment type="similarity">
    <text evidence="1">Belongs to the RdRP family.</text>
</comment>
<evidence type="ECO:0000313" key="5">
    <source>
        <dbReference type="Proteomes" id="UP000217199"/>
    </source>
</evidence>
<sequence length="1110" mass="124998">MHKKRVSGSFKRDCGVDTSDLPRKPMRQITCELHRINTNFQDADFSSPETISSSVSSSSSLSVSTPATSSYGSETEISSHKTVKINLEKEKNHDIGGRPLEIKSTSRSNNIPQANSASKPHTGDTNSPIVIAHDKDVQALMDHYRIAKGVQFEIARGVTEGRWKWSDITKNVLRDLRGTNFEAGSKLSEAIGKGSEILSPIVLAARRNIFKELDREHDALMEGKQRGLGLMGNWKGEENWYGGRIQLIAKVSINRNKSGRNMFSFRLEPYGIGKSNRATRYCTSLSILQLKIEKNSEYALSNDASIANLLGERFVLCGRVYCPFHTKEGKLFLVETNEDYERKPVSKLGDKLRQSFDDFINWHNPMELNSDQALSKWLARWALILSTSRPVIQFDPENIFMVIDDEYSSTGEVMTDGCGFINGSALRIIATQTNSSLPSAIQGRFAGAKGVWYLHPDEKHQNSLESPMIWIRKSQLKVKHGDKTRWDRSLLIFDIVRLTRLTVPSSLYMQTILNMSYNGVKTEVFETVLEKSLTEEIGTLMEWKGSNAQAKLIEAVERIGGLRGARLSRSAGADARLYGYIFDEVERDEEDDGNSLVDRDPNSGYPITQYESTREMLLAGFSPLESPVLRDKLRRILSDVVNNFLEMFRLPVALSVEAFIIPDPYGVLEEGEIYFRSSKEIDNPAISTDPNTFRGPVLVTRNPTRVASDVRKVVAVHHDKLLSYKDVIVFSVKGKRSLASYLGGGDYDGDTVSIIADQAIVNGFTNSGDVFEPDEIRKCFEEEVEKVTSFLQRMEDKTPVHRHREIFKKITAGLATGGKVGLYSHFHDNAVYSIGYDHPDTVRLAYMFTTCLDSIKTGLRVQSEIFAMDSRRWNRPRPYSMQKMDESDRNENRAELPFKRPKALGSFVLDSIKERGEQLKNQIFSNYRVLCKEAEDPQNSLGTSSDLSIRYREALLWATEVKEDGCKGYFDQIKKIEGFVSDLLNDFVKEVGSITRERRGGNVPTLSKTFSQLCRQYSEKFNEETDIVLISKDYTKEVAASYAYMLCYKSTSWFYQTFPFAVAFSTLCALRAKASPTGCVSMTTEASDYCLLSSSLVRASANSSEGVEEH</sequence>
<dbReference type="InParanoid" id="A0A286USN0"/>
<comment type="catalytic activity">
    <reaction evidence="1">
        <text>RNA(n) + a ribonucleoside 5'-triphosphate = RNA(n+1) + diphosphate</text>
        <dbReference type="Rhea" id="RHEA:21248"/>
        <dbReference type="Rhea" id="RHEA-COMP:14527"/>
        <dbReference type="Rhea" id="RHEA-COMP:17342"/>
        <dbReference type="ChEBI" id="CHEBI:33019"/>
        <dbReference type="ChEBI" id="CHEBI:61557"/>
        <dbReference type="ChEBI" id="CHEBI:140395"/>
        <dbReference type="EC" id="2.7.7.48"/>
    </reaction>
</comment>
<dbReference type="PANTHER" id="PTHR23079">
    <property type="entry name" value="RNA-DEPENDENT RNA POLYMERASE"/>
    <property type="match status" value="1"/>
</dbReference>
<gene>
    <name evidence="4" type="ORF">PNOK_0253800</name>
</gene>
<keyword evidence="1" id="KW-0548">Nucleotidyltransferase</keyword>
<dbReference type="EC" id="2.7.7.48" evidence="1"/>
<feature type="compositionally biased region" description="Basic and acidic residues" evidence="2">
    <location>
        <begin position="86"/>
        <end position="96"/>
    </location>
</feature>
<feature type="region of interest" description="Disordered" evidence="2">
    <location>
        <begin position="43"/>
        <end position="128"/>
    </location>
</feature>
<dbReference type="OrthoDB" id="10055769at2759"/>
<comment type="caution">
    <text evidence="4">The sequence shown here is derived from an EMBL/GenBank/DDBJ whole genome shotgun (WGS) entry which is preliminary data.</text>
</comment>
<protein>
    <recommendedName>
        <fullName evidence="1">RNA-dependent RNA polymerase</fullName>
        <ecNumber evidence="1">2.7.7.48</ecNumber>
    </recommendedName>
</protein>
<feature type="region of interest" description="Disordered" evidence="2">
    <location>
        <begin position="1"/>
        <end position="22"/>
    </location>
</feature>
<name>A0A286USN0_9AGAM</name>
<evidence type="ECO:0000256" key="2">
    <source>
        <dbReference type="SAM" id="MobiDB-lite"/>
    </source>
</evidence>
<dbReference type="PANTHER" id="PTHR23079:SF14">
    <property type="entry name" value="RNA-DEPENDENT RNA POLYMERASE"/>
    <property type="match status" value="1"/>
</dbReference>
<evidence type="ECO:0000256" key="1">
    <source>
        <dbReference type="RuleBase" id="RU363098"/>
    </source>
</evidence>
<dbReference type="GO" id="GO:0030422">
    <property type="term" value="P:siRNA processing"/>
    <property type="evidence" value="ECO:0007669"/>
    <property type="project" value="TreeGrafter"/>
</dbReference>